<proteinExistence type="predicted"/>
<feature type="domain" description="PilZ" evidence="1">
    <location>
        <begin position="129"/>
        <end position="180"/>
    </location>
</feature>
<protein>
    <recommendedName>
        <fullName evidence="1">PilZ domain-containing protein</fullName>
    </recommendedName>
</protein>
<evidence type="ECO:0000313" key="2">
    <source>
        <dbReference type="EMBL" id="WDR03422.1"/>
    </source>
</evidence>
<keyword evidence="3" id="KW-1185">Reference proteome</keyword>
<evidence type="ECO:0000259" key="1">
    <source>
        <dbReference type="Pfam" id="PF07238"/>
    </source>
</evidence>
<evidence type="ECO:0000313" key="3">
    <source>
        <dbReference type="Proteomes" id="UP001220530"/>
    </source>
</evidence>
<name>A0ABY7YQG5_9HYPH</name>
<dbReference type="EMBL" id="CP118246">
    <property type="protein sequence ID" value="WDR03422.1"/>
    <property type="molecule type" value="Genomic_DNA"/>
</dbReference>
<dbReference type="SUPFAM" id="SSF141371">
    <property type="entry name" value="PilZ domain-like"/>
    <property type="match status" value="1"/>
</dbReference>
<sequence length="203" mass="21859">MGPMSALAQTETPPSPSSSQLNVRYIGAIAGCFSFSDRDVIEGEPRPVLACRLCSITPKSAVIIASVQGVPGENVAAHFEPFGVLRATVGRRVPTGFSLELLLSAAEQEKLAARIEWQKRRVQSTVPDQREFKRILPRNPRATMVLKDGTKMDCFVVDISGSGAAVSTETRVSRGTPVAIGQLLGRVVRQARRRICGTVCANL</sequence>
<reference evidence="2 3" key="1">
    <citation type="submission" date="2023-02" db="EMBL/GenBank/DDBJ databases">
        <title>Devosia algicola sp. nov., isolated from the phycosphere of marine algae.</title>
        <authorList>
            <person name="Kim J.M."/>
            <person name="Lee J.K."/>
            <person name="Choi B.J."/>
            <person name="Bayburt H."/>
            <person name="Jeon C.O."/>
        </authorList>
    </citation>
    <scope>NUCLEOTIDE SEQUENCE [LARGE SCALE GENOMIC DNA]</scope>
    <source>
        <strain evidence="2 3">G20-9</strain>
    </source>
</reference>
<gene>
    <name evidence="2" type="ORF">PSQ19_04715</name>
</gene>
<dbReference type="Pfam" id="PF07238">
    <property type="entry name" value="PilZ"/>
    <property type="match status" value="1"/>
</dbReference>
<dbReference type="Proteomes" id="UP001220530">
    <property type="component" value="Chromosome"/>
</dbReference>
<dbReference type="InterPro" id="IPR009875">
    <property type="entry name" value="PilZ_domain"/>
</dbReference>
<accession>A0ABY7YQG5</accession>
<organism evidence="2 3">
    <name type="scientific">Devosia algicola</name>
    <dbReference type="NCBI Taxonomy" id="3026418"/>
    <lineage>
        <taxon>Bacteria</taxon>
        <taxon>Pseudomonadati</taxon>
        <taxon>Pseudomonadota</taxon>
        <taxon>Alphaproteobacteria</taxon>
        <taxon>Hyphomicrobiales</taxon>
        <taxon>Devosiaceae</taxon>
        <taxon>Devosia</taxon>
    </lineage>
</organism>